<dbReference type="Proteomes" id="UP000824782">
    <property type="component" value="Unassembled WGS sequence"/>
</dbReference>
<keyword evidence="2" id="KW-1185">Reference proteome</keyword>
<comment type="caution">
    <text evidence="1">The sequence shown here is derived from an EMBL/GenBank/DDBJ whole genome shotgun (WGS) entry which is preliminary data.</text>
</comment>
<evidence type="ECO:0000313" key="2">
    <source>
        <dbReference type="Proteomes" id="UP000824782"/>
    </source>
</evidence>
<proteinExistence type="predicted"/>
<accession>A0AAV7C5T2</accession>
<reference evidence="1" key="1">
    <citation type="thesis" date="2020" institute="ProQuest LLC" country="789 East Eisenhower Parkway, Ann Arbor, MI, USA">
        <title>Comparative Genomics and Chromosome Evolution.</title>
        <authorList>
            <person name="Mudd A.B."/>
        </authorList>
    </citation>
    <scope>NUCLEOTIDE SEQUENCE</scope>
    <source>
        <strain evidence="1">237g6f4</strain>
        <tissue evidence="1">Blood</tissue>
    </source>
</reference>
<dbReference type="AlphaFoldDB" id="A0AAV7C5T2"/>
<sequence length="81" mass="9274">MVQTGGTANIWTKFCSFSALLVVKSLDHKYDSIDGRLWLDVSCAFCLQLCFYYGKLIIKILPIKPSKHPINWLNCRIHGQD</sequence>
<evidence type="ECO:0000313" key="1">
    <source>
        <dbReference type="EMBL" id="KAG8580347.1"/>
    </source>
</evidence>
<protein>
    <submittedName>
        <fullName evidence="1">Uncharacterized protein</fullName>
    </submittedName>
</protein>
<organism evidence="1 2">
    <name type="scientific">Engystomops pustulosus</name>
    <name type="common">Tungara frog</name>
    <name type="synonym">Physalaemus pustulosus</name>
    <dbReference type="NCBI Taxonomy" id="76066"/>
    <lineage>
        <taxon>Eukaryota</taxon>
        <taxon>Metazoa</taxon>
        <taxon>Chordata</taxon>
        <taxon>Craniata</taxon>
        <taxon>Vertebrata</taxon>
        <taxon>Euteleostomi</taxon>
        <taxon>Amphibia</taxon>
        <taxon>Batrachia</taxon>
        <taxon>Anura</taxon>
        <taxon>Neobatrachia</taxon>
        <taxon>Hyloidea</taxon>
        <taxon>Leptodactylidae</taxon>
        <taxon>Leiuperinae</taxon>
        <taxon>Engystomops</taxon>
    </lineage>
</organism>
<name>A0AAV7C5T2_ENGPU</name>
<gene>
    <name evidence="1" type="ORF">GDO81_007260</name>
</gene>
<dbReference type="EMBL" id="WNYA01000003">
    <property type="protein sequence ID" value="KAG8580347.1"/>
    <property type="molecule type" value="Genomic_DNA"/>
</dbReference>